<dbReference type="Pfam" id="PF07690">
    <property type="entry name" value="MFS_1"/>
    <property type="match status" value="1"/>
</dbReference>
<keyword evidence="3 5" id="KW-1133">Transmembrane helix</keyword>
<feature type="transmembrane region" description="Helical" evidence="5">
    <location>
        <begin position="226"/>
        <end position="253"/>
    </location>
</feature>
<evidence type="ECO:0000256" key="3">
    <source>
        <dbReference type="ARBA" id="ARBA00022989"/>
    </source>
</evidence>
<accession>A0A8J3JK54</accession>
<feature type="transmembrane region" description="Helical" evidence="5">
    <location>
        <begin position="66"/>
        <end position="87"/>
    </location>
</feature>
<keyword evidence="8" id="KW-1185">Reference proteome</keyword>
<sequence length="433" mass="43532">MIMGGGVAAVAESRPARRFGGSEPIGRRAALALLMAFMMINFADKAVLGLAAGPVMTEFGLSNTEFGLLSSAFYLLFSASAATVGLLGDRMPAGTLLTGLALTWSAAQLPLLVPAAGVGTLLVCRVLLGAGEGPGIPLATHTAFSWYPARARSLPATMIVAGGALGGVIGLPLLALLIGAWGWRAALGLLGAAGLVWVACWRRWGGTGPHRVSATGEGSRLPYRRIFLTGTWLGSTASAFTVQWALALLTAWLPRHLSQQRGYGAAAAGLLAGLPMAGSVLLALGAGALSQRLLRRQVSGRTAQGLLGAALAVAAGCGLLLTTRVDGTAALVAVLVVGFAAGNAQTPLNNAAIADVCPPGRSGLMLGSSYAVAAVAALLAPAVTGRLADIAPTPAAGFTTAFDLAGLLLIAGGLIAASSVNPERDRARLNVPL</sequence>
<dbReference type="Proteomes" id="UP000601223">
    <property type="component" value="Unassembled WGS sequence"/>
</dbReference>
<dbReference type="AlphaFoldDB" id="A0A8J3JK54"/>
<dbReference type="EMBL" id="BONF01000072">
    <property type="protein sequence ID" value="GIF86436.1"/>
    <property type="molecule type" value="Genomic_DNA"/>
</dbReference>
<feature type="transmembrane region" description="Helical" evidence="5">
    <location>
        <begin position="29"/>
        <end position="54"/>
    </location>
</feature>
<dbReference type="InterPro" id="IPR050382">
    <property type="entry name" value="MFS_Na/Anion_cotransporter"/>
</dbReference>
<feature type="transmembrane region" description="Helical" evidence="5">
    <location>
        <begin position="265"/>
        <end position="290"/>
    </location>
</feature>
<organism evidence="7 8">
    <name type="scientific">Catellatospora bangladeshensis</name>
    <dbReference type="NCBI Taxonomy" id="310355"/>
    <lineage>
        <taxon>Bacteria</taxon>
        <taxon>Bacillati</taxon>
        <taxon>Actinomycetota</taxon>
        <taxon>Actinomycetes</taxon>
        <taxon>Micromonosporales</taxon>
        <taxon>Micromonosporaceae</taxon>
        <taxon>Catellatospora</taxon>
    </lineage>
</organism>
<comment type="subcellular location">
    <subcellularLocation>
        <location evidence="1">Cell membrane</location>
        <topology evidence="1">Multi-pass membrane protein</topology>
    </subcellularLocation>
</comment>
<dbReference type="InterPro" id="IPR011701">
    <property type="entry name" value="MFS"/>
</dbReference>
<dbReference type="PANTHER" id="PTHR11662:SF450">
    <property type="entry name" value="BLR1003 PROTEIN"/>
    <property type="match status" value="1"/>
</dbReference>
<dbReference type="GO" id="GO:0022857">
    <property type="term" value="F:transmembrane transporter activity"/>
    <property type="evidence" value="ECO:0007669"/>
    <property type="project" value="InterPro"/>
</dbReference>
<evidence type="ECO:0000256" key="5">
    <source>
        <dbReference type="SAM" id="Phobius"/>
    </source>
</evidence>
<proteinExistence type="predicted"/>
<feature type="domain" description="Major facilitator superfamily (MFS) profile" evidence="6">
    <location>
        <begin position="30"/>
        <end position="424"/>
    </location>
</feature>
<feature type="transmembrane region" description="Helical" evidence="5">
    <location>
        <begin position="364"/>
        <end position="383"/>
    </location>
</feature>
<keyword evidence="4 5" id="KW-0472">Membrane</keyword>
<gene>
    <name evidence="7" type="ORF">Cba03nite_77850</name>
</gene>
<evidence type="ECO:0000313" key="7">
    <source>
        <dbReference type="EMBL" id="GIF86436.1"/>
    </source>
</evidence>
<feature type="transmembrane region" description="Helical" evidence="5">
    <location>
        <begin position="185"/>
        <end position="205"/>
    </location>
</feature>
<feature type="transmembrane region" description="Helical" evidence="5">
    <location>
        <begin position="327"/>
        <end position="344"/>
    </location>
</feature>
<comment type="caution">
    <text evidence="7">The sequence shown here is derived from an EMBL/GenBank/DDBJ whole genome shotgun (WGS) entry which is preliminary data.</text>
</comment>
<keyword evidence="2 5" id="KW-0812">Transmembrane</keyword>
<protein>
    <submittedName>
        <fullName evidence="7">MFS transporter</fullName>
    </submittedName>
</protein>
<evidence type="ECO:0000256" key="2">
    <source>
        <dbReference type="ARBA" id="ARBA00022692"/>
    </source>
</evidence>
<dbReference type="PROSITE" id="PS50850">
    <property type="entry name" value="MFS"/>
    <property type="match status" value="1"/>
</dbReference>
<feature type="transmembrane region" description="Helical" evidence="5">
    <location>
        <begin position="156"/>
        <end position="179"/>
    </location>
</feature>
<reference evidence="7 8" key="1">
    <citation type="submission" date="2021-01" db="EMBL/GenBank/DDBJ databases">
        <title>Whole genome shotgun sequence of Catellatospora bangladeshensis NBRC 107357.</title>
        <authorList>
            <person name="Komaki H."/>
            <person name="Tamura T."/>
        </authorList>
    </citation>
    <scope>NUCLEOTIDE SEQUENCE [LARGE SCALE GENOMIC DNA]</scope>
    <source>
        <strain evidence="7 8">NBRC 107357</strain>
    </source>
</reference>
<dbReference type="SUPFAM" id="SSF103473">
    <property type="entry name" value="MFS general substrate transporter"/>
    <property type="match status" value="1"/>
</dbReference>
<dbReference type="InterPro" id="IPR020846">
    <property type="entry name" value="MFS_dom"/>
</dbReference>
<evidence type="ECO:0000256" key="1">
    <source>
        <dbReference type="ARBA" id="ARBA00004651"/>
    </source>
</evidence>
<evidence type="ECO:0000259" key="6">
    <source>
        <dbReference type="PROSITE" id="PS50850"/>
    </source>
</evidence>
<evidence type="ECO:0000256" key="4">
    <source>
        <dbReference type="ARBA" id="ARBA00023136"/>
    </source>
</evidence>
<feature type="transmembrane region" description="Helical" evidence="5">
    <location>
        <begin position="302"/>
        <end position="321"/>
    </location>
</feature>
<feature type="transmembrane region" description="Helical" evidence="5">
    <location>
        <begin position="395"/>
        <end position="417"/>
    </location>
</feature>
<dbReference type="PANTHER" id="PTHR11662">
    <property type="entry name" value="SOLUTE CARRIER FAMILY 17"/>
    <property type="match status" value="1"/>
</dbReference>
<dbReference type="InterPro" id="IPR036259">
    <property type="entry name" value="MFS_trans_sf"/>
</dbReference>
<evidence type="ECO:0000313" key="8">
    <source>
        <dbReference type="Proteomes" id="UP000601223"/>
    </source>
</evidence>
<dbReference type="GO" id="GO:0005886">
    <property type="term" value="C:plasma membrane"/>
    <property type="evidence" value="ECO:0007669"/>
    <property type="project" value="UniProtKB-SubCell"/>
</dbReference>
<dbReference type="Gene3D" id="1.20.1250.20">
    <property type="entry name" value="MFS general substrate transporter like domains"/>
    <property type="match status" value="2"/>
</dbReference>
<name>A0A8J3JK54_9ACTN</name>